<dbReference type="PANTHER" id="PTHR35585:SF1">
    <property type="entry name" value="HHE DOMAIN PROTEIN (AFU_ORTHOLOGUE AFUA_4G00730)"/>
    <property type="match status" value="1"/>
</dbReference>
<dbReference type="Gene3D" id="1.20.120.520">
    <property type="entry name" value="nmb1532 protein domain like"/>
    <property type="match status" value="1"/>
</dbReference>
<proteinExistence type="predicted"/>
<dbReference type="EMBL" id="PJMY01000003">
    <property type="protein sequence ID" value="PKV96371.1"/>
    <property type="molecule type" value="Genomic_DNA"/>
</dbReference>
<keyword evidence="4" id="KW-1185">Reference proteome</keyword>
<evidence type="ECO:0000313" key="4">
    <source>
        <dbReference type="Proteomes" id="UP000233750"/>
    </source>
</evidence>
<dbReference type="Pfam" id="PF01814">
    <property type="entry name" value="Hemerythrin"/>
    <property type="match status" value="1"/>
</dbReference>
<dbReference type="Proteomes" id="UP000233750">
    <property type="component" value="Unassembled WGS sequence"/>
</dbReference>
<feature type="compositionally biased region" description="Basic and acidic residues" evidence="1">
    <location>
        <begin position="145"/>
        <end position="167"/>
    </location>
</feature>
<accession>A0A2N3WR60</accession>
<name>A0A2N3WR60_9PSEU</name>
<dbReference type="InterPro" id="IPR012312">
    <property type="entry name" value="Hemerythrin-like"/>
</dbReference>
<feature type="region of interest" description="Disordered" evidence="1">
    <location>
        <begin position="145"/>
        <end position="192"/>
    </location>
</feature>
<dbReference type="PANTHER" id="PTHR35585">
    <property type="entry name" value="HHE DOMAIN PROTEIN (AFU_ORTHOLOGUE AFUA_4G00730)"/>
    <property type="match status" value="1"/>
</dbReference>
<protein>
    <submittedName>
        <fullName evidence="3">Nanocompartment encapsulated protein</fullName>
    </submittedName>
</protein>
<organism evidence="3 4">
    <name type="scientific">Amycolatopsis echigonensis</name>
    <dbReference type="NCBI Taxonomy" id="2576905"/>
    <lineage>
        <taxon>Bacteria</taxon>
        <taxon>Bacillati</taxon>
        <taxon>Actinomycetota</taxon>
        <taxon>Actinomycetes</taxon>
        <taxon>Pseudonocardiales</taxon>
        <taxon>Pseudonocardiaceae</taxon>
        <taxon>Amycolatopsis</taxon>
    </lineage>
</organism>
<evidence type="ECO:0000259" key="2">
    <source>
        <dbReference type="Pfam" id="PF01814"/>
    </source>
</evidence>
<feature type="domain" description="Hemerythrin-like" evidence="2">
    <location>
        <begin position="4"/>
        <end position="117"/>
    </location>
</feature>
<gene>
    <name evidence="3" type="ORF">ATK30_7317</name>
</gene>
<dbReference type="RefSeq" id="WP_101439251.1">
    <property type="nucleotide sequence ID" value="NZ_PJMY01000003.1"/>
</dbReference>
<evidence type="ECO:0000313" key="3">
    <source>
        <dbReference type="EMBL" id="PKV96371.1"/>
    </source>
</evidence>
<comment type="caution">
    <text evidence="3">The sequence shown here is derived from an EMBL/GenBank/DDBJ whole genome shotgun (WGS) entry which is preliminary data.</text>
</comment>
<dbReference type="AlphaFoldDB" id="A0A2N3WR60"/>
<sequence>MTDITSLILDDHERFRRAFAELDDLERPDELARVWEPLADLLDRHAAAEEAVFYPELIQRGADAEDETLDAVGDHNDIRDAVAEARRHPAGSAAWHAAVRQARTANSEHMAEEEDDALADFRKHADPGLREELGRKFLAFKAEHEGAKDIDTGDVDPERYVAEQERKAGKKPSGDGSLGIGGLKDSSERGAP</sequence>
<evidence type="ECO:0000256" key="1">
    <source>
        <dbReference type="SAM" id="MobiDB-lite"/>
    </source>
</evidence>
<reference evidence="3 4" key="1">
    <citation type="submission" date="2017-12" db="EMBL/GenBank/DDBJ databases">
        <title>Sequencing the genomes of 1000 Actinobacteria strains.</title>
        <authorList>
            <person name="Klenk H.-P."/>
        </authorList>
    </citation>
    <scope>NUCLEOTIDE SEQUENCE [LARGE SCALE GENOMIC DNA]</scope>
    <source>
        <strain evidence="3 4">DSM 45165</strain>
    </source>
</reference>
<dbReference type="OrthoDB" id="5523420at2"/>